<keyword evidence="1" id="KW-0732">Signal</keyword>
<reference evidence="2 3" key="1">
    <citation type="submission" date="2020-03" db="EMBL/GenBank/DDBJ databases">
        <title>Genomic Encyclopedia of Type Strains, Phase IV (KMG-IV): sequencing the most valuable type-strain genomes for metagenomic binning, comparative biology and taxonomic classification.</title>
        <authorList>
            <person name="Goeker M."/>
        </authorList>
    </citation>
    <scope>NUCLEOTIDE SEQUENCE [LARGE SCALE GENOMIC DNA]</scope>
    <source>
        <strain evidence="2 3">DSM 4736</strain>
    </source>
</reference>
<evidence type="ECO:0000313" key="2">
    <source>
        <dbReference type="EMBL" id="NJC40665.1"/>
    </source>
</evidence>
<dbReference type="Proteomes" id="UP000587415">
    <property type="component" value="Unassembled WGS sequence"/>
</dbReference>
<feature type="signal peptide" evidence="1">
    <location>
        <begin position="1"/>
        <end position="22"/>
    </location>
</feature>
<organism evidence="2 3">
    <name type="scientific">Brevundimonas alba</name>
    <dbReference type="NCBI Taxonomy" id="74314"/>
    <lineage>
        <taxon>Bacteria</taxon>
        <taxon>Pseudomonadati</taxon>
        <taxon>Pseudomonadota</taxon>
        <taxon>Alphaproteobacteria</taxon>
        <taxon>Caulobacterales</taxon>
        <taxon>Caulobacteraceae</taxon>
        <taxon>Brevundimonas</taxon>
    </lineage>
</organism>
<proteinExistence type="predicted"/>
<dbReference type="EMBL" id="JAATJM010000001">
    <property type="protein sequence ID" value="NJC40665.1"/>
    <property type="molecule type" value="Genomic_DNA"/>
</dbReference>
<sequence>MKTLASLAAVLIVAAAAGTASAHEVRIAYGDLDLSTAAGADAFDARVRSAARKMCRSTPMIGGRAACLAAVRDEAVTLLPGAAQVDYALSRVPLVA</sequence>
<keyword evidence="3" id="KW-1185">Reference proteome</keyword>
<feature type="chain" id="PRO_5031535212" evidence="1">
    <location>
        <begin position="23"/>
        <end position="96"/>
    </location>
</feature>
<name>A0A7X5YIM6_9CAUL</name>
<dbReference type="AlphaFoldDB" id="A0A7X5YIM6"/>
<dbReference type="InterPro" id="IPR030972">
    <property type="entry name" value="UrcA_uranyl"/>
</dbReference>
<evidence type="ECO:0000256" key="1">
    <source>
        <dbReference type="SAM" id="SignalP"/>
    </source>
</evidence>
<dbReference type="RefSeq" id="WP_168045527.1">
    <property type="nucleotide sequence ID" value="NZ_JAATJM010000001.1"/>
</dbReference>
<comment type="caution">
    <text evidence="2">The sequence shown here is derived from an EMBL/GenBank/DDBJ whole genome shotgun (WGS) entry which is preliminary data.</text>
</comment>
<gene>
    <name evidence="2" type="ORF">GGQ87_000923</name>
</gene>
<evidence type="ECO:0000313" key="3">
    <source>
        <dbReference type="Proteomes" id="UP000587415"/>
    </source>
</evidence>
<accession>A0A7X5YIM6</accession>
<protein>
    <submittedName>
        <fullName evidence="2">UrcA family protein</fullName>
    </submittedName>
</protein>
<dbReference type="NCBIfam" id="TIGR04433">
    <property type="entry name" value="UrcA_uranyl"/>
    <property type="match status" value="1"/>
</dbReference>